<organism evidence="2 3">
    <name type="scientific">Flavobacterium suncheonense GH29-5 = DSM 17707</name>
    <dbReference type="NCBI Taxonomy" id="1121899"/>
    <lineage>
        <taxon>Bacteria</taxon>
        <taxon>Pseudomonadati</taxon>
        <taxon>Bacteroidota</taxon>
        <taxon>Flavobacteriia</taxon>
        <taxon>Flavobacteriales</taxon>
        <taxon>Flavobacteriaceae</taxon>
        <taxon>Flavobacterium</taxon>
    </lineage>
</organism>
<name>A0A0A2M7Q2_9FLAO</name>
<dbReference type="OrthoDB" id="894278at2"/>
<evidence type="ECO:0000313" key="3">
    <source>
        <dbReference type="Proteomes" id="UP000030121"/>
    </source>
</evidence>
<proteinExistence type="predicted"/>
<dbReference type="EMBL" id="JRLW01000019">
    <property type="protein sequence ID" value="KGO87503.1"/>
    <property type="molecule type" value="Genomic_DNA"/>
</dbReference>
<dbReference type="Proteomes" id="UP000030121">
    <property type="component" value="Unassembled WGS sequence"/>
</dbReference>
<dbReference type="AlphaFoldDB" id="A0A0A2M7Q2"/>
<accession>A0A0A2M7Q2</accession>
<evidence type="ECO:0000256" key="1">
    <source>
        <dbReference type="SAM" id="Phobius"/>
    </source>
</evidence>
<protein>
    <submittedName>
        <fullName evidence="2">Uncharacterized protein</fullName>
    </submittedName>
</protein>
<gene>
    <name evidence="2" type="ORF">Q764_12845</name>
</gene>
<keyword evidence="1" id="KW-1133">Transmembrane helix</keyword>
<keyword evidence="1" id="KW-0472">Membrane</keyword>
<dbReference type="eggNOG" id="ENOG5032P5R">
    <property type="taxonomic scope" value="Bacteria"/>
</dbReference>
<keyword evidence="3" id="KW-1185">Reference proteome</keyword>
<keyword evidence="1" id="KW-0812">Transmembrane</keyword>
<sequence length="159" mass="18694">MKTNFLFPNALKKPSLLVLVLSFLGLVFVLNFNDDEAVQWQANIFALMNDEGFKGPFYFRWIQNNILDELVMLLFIASGLVFAFSKEKTEDEMVAKIRLESLVWATYLNYGILAFCILFIYGLPFVNVMLYNMFTLLIFFIIRFHWMLHKSTKFAENEE</sequence>
<reference evidence="2 3" key="1">
    <citation type="submission" date="2013-09" db="EMBL/GenBank/DDBJ databases">
        <authorList>
            <person name="Zeng Z."/>
            <person name="Chen C."/>
        </authorList>
    </citation>
    <scope>NUCLEOTIDE SEQUENCE [LARGE SCALE GENOMIC DNA]</scope>
    <source>
        <strain evidence="2 3">GH29-5</strain>
    </source>
</reference>
<feature type="transmembrane region" description="Helical" evidence="1">
    <location>
        <begin position="104"/>
        <end position="123"/>
    </location>
</feature>
<feature type="transmembrane region" description="Helical" evidence="1">
    <location>
        <begin position="129"/>
        <end position="146"/>
    </location>
</feature>
<evidence type="ECO:0000313" key="2">
    <source>
        <dbReference type="EMBL" id="KGO87503.1"/>
    </source>
</evidence>
<comment type="caution">
    <text evidence="2">The sequence shown here is derived from an EMBL/GenBank/DDBJ whole genome shotgun (WGS) entry which is preliminary data.</text>
</comment>
<dbReference type="STRING" id="1121899.GCA_000430025_02597"/>
<dbReference type="RefSeq" id="WP_026980898.1">
    <property type="nucleotide sequence ID" value="NZ_AUCZ01000016.1"/>
</dbReference>